<evidence type="ECO:0000256" key="1">
    <source>
        <dbReference type="SAM" id="MobiDB-lite"/>
    </source>
</evidence>
<keyword evidence="3" id="KW-1185">Reference proteome</keyword>
<protein>
    <submittedName>
        <fullName evidence="2">Uncharacterized protein</fullName>
    </submittedName>
</protein>
<evidence type="ECO:0000313" key="3">
    <source>
        <dbReference type="Proteomes" id="UP000297910"/>
    </source>
</evidence>
<dbReference type="AlphaFoldDB" id="A0A4Z1FAN1"/>
<feature type="compositionally biased region" description="Polar residues" evidence="1">
    <location>
        <begin position="347"/>
        <end position="359"/>
    </location>
</feature>
<dbReference type="EMBL" id="PQXI01000284">
    <property type="protein sequence ID" value="TGO20560.1"/>
    <property type="molecule type" value="Genomic_DNA"/>
</dbReference>
<accession>A0A4Z1FAN1</accession>
<evidence type="ECO:0000313" key="2">
    <source>
        <dbReference type="EMBL" id="TGO20560.1"/>
    </source>
</evidence>
<name>A0A4Z1FAN1_9HELO</name>
<feature type="region of interest" description="Disordered" evidence="1">
    <location>
        <begin position="319"/>
        <end position="395"/>
    </location>
</feature>
<gene>
    <name evidence="2" type="ORF">BPAE_0285g00050</name>
</gene>
<comment type="caution">
    <text evidence="2">The sequence shown here is derived from an EMBL/GenBank/DDBJ whole genome shotgun (WGS) entry which is preliminary data.</text>
</comment>
<feature type="compositionally biased region" description="Basic and acidic residues" evidence="1">
    <location>
        <begin position="386"/>
        <end position="395"/>
    </location>
</feature>
<feature type="compositionally biased region" description="Basic and acidic residues" evidence="1">
    <location>
        <begin position="336"/>
        <end position="346"/>
    </location>
</feature>
<proteinExistence type="predicted"/>
<organism evidence="2 3">
    <name type="scientific">Botrytis paeoniae</name>
    <dbReference type="NCBI Taxonomy" id="278948"/>
    <lineage>
        <taxon>Eukaryota</taxon>
        <taxon>Fungi</taxon>
        <taxon>Dikarya</taxon>
        <taxon>Ascomycota</taxon>
        <taxon>Pezizomycotina</taxon>
        <taxon>Leotiomycetes</taxon>
        <taxon>Helotiales</taxon>
        <taxon>Sclerotiniaceae</taxon>
        <taxon>Botrytis</taxon>
    </lineage>
</organism>
<dbReference type="Proteomes" id="UP000297910">
    <property type="component" value="Unassembled WGS sequence"/>
</dbReference>
<reference evidence="2 3" key="1">
    <citation type="submission" date="2017-12" db="EMBL/GenBank/DDBJ databases">
        <title>Comparative genomics of Botrytis spp.</title>
        <authorList>
            <person name="Valero-Jimenez C.A."/>
            <person name="Tapia P."/>
            <person name="Veloso J."/>
            <person name="Silva-Moreno E."/>
            <person name="Staats M."/>
            <person name="Valdes J.H."/>
            <person name="Van Kan J.A.L."/>
        </authorList>
    </citation>
    <scope>NUCLEOTIDE SEQUENCE [LARGE SCALE GENOMIC DNA]</scope>
    <source>
        <strain evidence="2 3">Bp0003</strain>
    </source>
</reference>
<feature type="compositionally biased region" description="Low complexity" evidence="1">
    <location>
        <begin position="322"/>
        <end position="333"/>
    </location>
</feature>
<sequence length="509" mass="57900">MNDSDSDDCETVNLRKENEKLKRELKASTLHLATLAHKEYQVPDGSIREDYQKICRAFETWIDYASSDEASDFKTKFRDAIKSEEKTYTLRGIGIEYQPPAALDPKLDFLKSSDMLHYLILSLLIGKYVFYAILKRQYPVGVTESQEDTLLGIEKEMVRMGKAKSKISQWKADSLTALCASREYKDEQSKLLSRLQNALEKDLSFWFDFGPSSRSKSRLRTEILEPSVKLHLEMQCSTQNYEFVDETYFQSRRSSSNGEYSLDLVKDISTWKTITSDGTEDVFQCVYPGLVVHSMETEDVSELAGPIMAVYRKSFGPHAKRSTASSSVKSSSRGDNLLKETREPKQQKTSTSALSSFANSLFRGSGRKLGDDRQPPEQSIWRRRTSRDTGSKHLEYPSLSYDETMSYKNSSQPVQDWSAHGSSNKYTRTLTAELYAKDEIISQPEDSKAIEYTATPQQPYGYYHGRPNVPDGTNYNPDPFGDSLHCDTIDIRLGFDEVETSEEHRNIGG</sequence>